<reference evidence="2 3" key="1">
    <citation type="submission" date="2017-06" db="EMBL/GenBank/DDBJ databases">
        <title>Draft genome of Pseudomonas nitroreducens DF05.</title>
        <authorList>
            <person name="Iyer R."/>
        </authorList>
    </citation>
    <scope>NUCLEOTIDE SEQUENCE [LARGE SCALE GENOMIC DNA]</scope>
    <source>
        <strain evidence="2 3">DF05</strain>
    </source>
</reference>
<sequence>MIGMDRRNGQPLSALAHLKQSIEDILTTPLGSRRMRPEYGSRLRRMVDLPVTEGWKGAVQAEVARAIGRWEPRLRLSSVQVVAVVAGSVSLRLRGVYLGDEIGLEVAA</sequence>
<gene>
    <name evidence="2" type="ORF">CEG18_21150</name>
</gene>
<organism evidence="2 3">
    <name type="scientific">Pseudomonas nitroreducens</name>
    <dbReference type="NCBI Taxonomy" id="46680"/>
    <lineage>
        <taxon>Bacteria</taxon>
        <taxon>Pseudomonadati</taxon>
        <taxon>Pseudomonadota</taxon>
        <taxon>Gammaproteobacteria</taxon>
        <taxon>Pseudomonadales</taxon>
        <taxon>Pseudomonadaceae</taxon>
        <taxon>Pseudomonas</taxon>
    </lineage>
</organism>
<evidence type="ECO:0000313" key="2">
    <source>
        <dbReference type="EMBL" id="OWP49240.1"/>
    </source>
</evidence>
<feature type="domain" description="IraD/Gp25-like" evidence="1">
    <location>
        <begin position="15"/>
        <end position="82"/>
    </location>
</feature>
<evidence type="ECO:0000313" key="3">
    <source>
        <dbReference type="Proteomes" id="UP000198145"/>
    </source>
</evidence>
<protein>
    <submittedName>
        <fullName evidence="2">Phage baseplate protein</fullName>
    </submittedName>
</protein>
<dbReference type="Pfam" id="PF04965">
    <property type="entry name" value="GPW_gp25"/>
    <property type="match status" value="1"/>
</dbReference>
<comment type="caution">
    <text evidence="2">The sequence shown here is derived from an EMBL/GenBank/DDBJ whole genome shotgun (WGS) entry which is preliminary data.</text>
</comment>
<name>A0A246FAA1_PSENT</name>
<dbReference type="Proteomes" id="UP000198145">
    <property type="component" value="Unassembled WGS sequence"/>
</dbReference>
<dbReference type="SUPFAM" id="SSF160719">
    <property type="entry name" value="gpW/gp25-like"/>
    <property type="match status" value="1"/>
</dbReference>
<dbReference type="AlphaFoldDB" id="A0A246FAA1"/>
<dbReference type="EMBL" id="NJBA01000007">
    <property type="protein sequence ID" value="OWP49240.1"/>
    <property type="molecule type" value="Genomic_DNA"/>
</dbReference>
<accession>A0A246FAA1</accession>
<dbReference type="STRING" id="46680.GCA_000807755_06400"/>
<proteinExistence type="predicted"/>
<evidence type="ECO:0000259" key="1">
    <source>
        <dbReference type="Pfam" id="PF04965"/>
    </source>
</evidence>
<dbReference type="eggNOG" id="COG3628">
    <property type="taxonomic scope" value="Bacteria"/>
</dbReference>
<dbReference type="InterPro" id="IPR007048">
    <property type="entry name" value="IraD/Gp25-like"/>
</dbReference>
<dbReference type="RefSeq" id="WP_017517323.1">
    <property type="nucleotide sequence ID" value="NZ_CP189774.1"/>
</dbReference>
<dbReference type="Gene3D" id="3.10.450.40">
    <property type="match status" value="1"/>
</dbReference>